<accession>A0A9W6BTP3</accession>
<protein>
    <submittedName>
        <fullName evidence="2">Uncharacterized protein</fullName>
    </submittedName>
</protein>
<proteinExistence type="predicted"/>
<feature type="compositionally biased region" description="Low complexity" evidence="1">
    <location>
        <begin position="316"/>
        <end position="355"/>
    </location>
</feature>
<feature type="region of interest" description="Disordered" evidence="1">
    <location>
        <begin position="145"/>
        <end position="282"/>
    </location>
</feature>
<gene>
    <name evidence="2" type="primary">PLEST002589</name>
    <name evidence="2" type="ORF">PLESTB_001256400</name>
</gene>
<feature type="compositionally biased region" description="Polar residues" evidence="1">
    <location>
        <begin position="205"/>
        <end position="214"/>
    </location>
</feature>
<dbReference type="EMBL" id="BRXU01000019">
    <property type="protein sequence ID" value="GLC57710.1"/>
    <property type="molecule type" value="Genomic_DNA"/>
</dbReference>
<dbReference type="Proteomes" id="UP001165080">
    <property type="component" value="Unassembled WGS sequence"/>
</dbReference>
<sequence length="1053" mass="106654">MRRGLGRVKAGLLGRHEPRLPVQRWHGSCLSTNLYRTRVVIWTWRSWPDTVAPELLKLASPSRSSTLASLRCLSTLPVYGQSGTPADVMLGAADYQQPACYRAYRRAQATHYTAYMQRKISSAVSSLNQLLRKWEEAGPHAACTGQLPCAPHGSDGGRPATQSGPAAPPSSNADRQEVSLPADVRKRSASVASLGEPSARHACPPTSSLHPTSRASDDCGTPSGPADPVSQAEYGWDGTGESAWVPPRSAGDAGPVDSSSGPHNSSGAALVQPCGGPTPDPSVVSRRGCLILRGQQQQQHSMGTAAAAPAVAAGGTARANAGSGPGSGARPLPGRPAARPGSGGPQQPAPLHGGIDASGGGGVVPFRGGFLAQPPPCQRAETLGSNLYLRPQPGPPGAPREAPEAAGRAVSMAGNSGVGAPGHGAFVAQGGGPPQRAPPSLCNLPAPSLSIQQLVSRRGLGGGGPLGQVGRCDAANPQPQHLPQPQVAPMAPPSAQQPRQQQQDQQLVVEAATAQARGDDSSSAILGCSDLRLRAAVEATAAATAAHWQQQVAALPQMTQLYRRWSLTSLATQLAGISGSRNAAFHGSGGAYSSAAAGTGGAGGVAPLLRHTQTPLPRRRAAAQLDLGPCQGALQAVPLGALSEPLPADTCQGRSELWDLLLLNLPFAAGPGGVCGPDGVDLPSTAMETDSSGLSESIKGDRGGGANGSCAGCCCCGGGGQAGEGAVMEEQADEADAEGGQDDSDVYVCSEGLVCLASLVSTPHPSRGGWCLPFLVRPRRPSEVDEAQGAAGGGGGCRCNAARCQQSGSSPTLYFAEPLRDAPGLLADSWSRMCASALVTSRSGSGVAGGHGSGGRPAAAAANAGGSEALEEMAATVEEEEDCPCCQQDEWQLGGLSLLVLSHCDVGTAGGSHSSRGGPPAAPLPAHVVALAGASGLAGGAARQAATSAAAAAVALRYPELACRTELLSTRRTTNAATVVVVVDPGDGALLAQQCLDRGALQRLATERSAQGDCWQLVHDLLSELQRLPPGPYMLRMDAVAQSLELRGVGRGE</sequence>
<feature type="region of interest" description="Disordered" evidence="1">
    <location>
        <begin position="457"/>
        <end position="521"/>
    </location>
</feature>
<evidence type="ECO:0000313" key="3">
    <source>
        <dbReference type="Proteomes" id="UP001165080"/>
    </source>
</evidence>
<feature type="compositionally biased region" description="Low complexity" evidence="1">
    <location>
        <begin position="483"/>
        <end position="506"/>
    </location>
</feature>
<feature type="region of interest" description="Disordered" evidence="1">
    <location>
        <begin position="316"/>
        <end position="360"/>
    </location>
</feature>
<feature type="region of interest" description="Disordered" evidence="1">
    <location>
        <begin position="842"/>
        <end position="866"/>
    </location>
</feature>
<reference evidence="2 3" key="1">
    <citation type="journal article" date="2023" name="Commun. Biol.">
        <title>Reorganization of the ancestral sex-determining regions during the evolution of trioecy in Pleodorina starrii.</title>
        <authorList>
            <person name="Takahashi K."/>
            <person name="Suzuki S."/>
            <person name="Kawai-Toyooka H."/>
            <person name="Yamamoto K."/>
            <person name="Hamaji T."/>
            <person name="Ootsuki R."/>
            <person name="Yamaguchi H."/>
            <person name="Kawachi M."/>
            <person name="Higashiyama T."/>
            <person name="Nozaki H."/>
        </authorList>
    </citation>
    <scope>NUCLEOTIDE SEQUENCE [LARGE SCALE GENOMIC DNA]</scope>
    <source>
        <strain evidence="2 3">NIES-4479</strain>
    </source>
</reference>
<feature type="compositionally biased region" description="Polar residues" evidence="1">
    <location>
        <begin position="160"/>
        <end position="173"/>
    </location>
</feature>
<feature type="compositionally biased region" description="Gly residues" evidence="1">
    <location>
        <begin position="846"/>
        <end position="855"/>
    </location>
</feature>
<evidence type="ECO:0000256" key="1">
    <source>
        <dbReference type="SAM" id="MobiDB-lite"/>
    </source>
</evidence>
<name>A0A9W6BTP3_9CHLO</name>
<keyword evidence="3" id="KW-1185">Reference proteome</keyword>
<dbReference type="OrthoDB" id="538938at2759"/>
<feature type="compositionally biased region" description="Low complexity" evidence="1">
    <location>
        <begin position="856"/>
        <end position="866"/>
    </location>
</feature>
<comment type="caution">
    <text evidence="2">The sequence shown here is derived from an EMBL/GenBank/DDBJ whole genome shotgun (WGS) entry which is preliminary data.</text>
</comment>
<organism evidence="2 3">
    <name type="scientific">Pleodorina starrii</name>
    <dbReference type="NCBI Taxonomy" id="330485"/>
    <lineage>
        <taxon>Eukaryota</taxon>
        <taxon>Viridiplantae</taxon>
        <taxon>Chlorophyta</taxon>
        <taxon>core chlorophytes</taxon>
        <taxon>Chlorophyceae</taxon>
        <taxon>CS clade</taxon>
        <taxon>Chlamydomonadales</taxon>
        <taxon>Volvocaceae</taxon>
        <taxon>Pleodorina</taxon>
    </lineage>
</organism>
<dbReference type="AlphaFoldDB" id="A0A9W6BTP3"/>
<evidence type="ECO:0000313" key="2">
    <source>
        <dbReference type="EMBL" id="GLC57710.1"/>
    </source>
</evidence>
<feature type="compositionally biased region" description="Polar residues" evidence="1">
    <location>
        <begin position="257"/>
        <end position="267"/>
    </location>
</feature>